<feature type="domain" description="Hydantoinase/oxoprolinase N-terminal" evidence="2">
    <location>
        <begin position="4"/>
        <end position="181"/>
    </location>
</feature>
<evidence type="ECO:0000259" key="1">
    <source>
        <dbReference type="Pfam" id="PF01968"/>
    </source>
</evidence>
<dbReference type="PANTHER" id="PTHR11365:SF23">
    <property type="entry name" value="HYPOTHETICAL 5-OXOPROLINASE (EUROFUNG)-RELATED"/>
    <property type="match status" value="1"/>
</dbReference>
<evidence type="ECO:0000313" key="4">
    <source>
        <dbReference type="EMBL" id="OZI82333.1"/>
    </source>
</evidence>
<organism evidence="4 5">
    <name type="scientific">Bordetella genomosp. 6</name>
    <dbReference type="NCBI Taxonomy" id="463024"/>
    <lineage>
        <taxon>Bacteria</taxon>
        <taxon>Pseudomonadati</taxon>
        <taxon>Pseudomonadota</taxon>
        <taxon>Betaproteobacteria</taxon>
        <taxon>Burkholderiales</taxon>
        <taxon>Alcaligenaceae</taxon>
        <taxon>Bordetella</taxon>
    </lineage>
</organism>
<dbReference type="EMBL" id="NEVV01000001">
    <property type="protein sequence ID" value="OZI82333.1"/>
    <property type="molecule type" value="Genomic_DNA"/>
</dbReference>
<dbReference type="Pfam" id="PF19278">
    <property type="entry name" value="Hydant_A_C"/>
    <property type="match status" value="1"/>
</dbReference>
<protein>
    <submittedName>
        <fullName evidence="4">Hydantoinase</fullName>
    </submittedName>
</protein>
<dbReference type="RefSeq" id="WP_033462737.1">
    <property type="nucleotide sequence ID" value="NZ_NEVV01000001.1"/>
</dbReference>
<accession>A0ABX4FJB3</accession>
<dbReference type="Pfam" id="PF05378">
    <property type="entry name" value="Hydant_A_N"/>
    <property type="match status" value="1"/>
</dbReference>
<feature type="domain" description="Acetophenone carboxylase-like C-terminal" evidence="3">
    <location>
        <begin position="506"/>
        <end position="674"/>
    </location>
</feature>
<keyword evidence="5" id="KW-1185">Reference proteome</keyword>
<sequence>MGYRVGVDIGGSFTDFAVFDEDSGEIKSLKVFSRPDQPGEEVIAGVRMLGERYGIQPAQITYFTHGTTVGINTVIQRKGLKLALFTTENFSDVLELARLKTPDMYHLLSRRPAPLVKRSMVFGIAERMGPDGTVRAPLDEASVERAVRQALDAGAEGIVVSLLHAYRNPAHELRVREIAEALAPGLPVSCSSETWPIIREYERTITAVIGGYVQPRVAHYLTSLQQALKNAGVQPEPRLTKSNGGVMTAEQGKRDCVQMILSGTAAGVIGASHVAATAGLPRCLSLDIGGTSADIAVIVDGKPQYGVGELIGDFQIYIPSVSVSSVGEGGGSIAWVDPLGVLKVGPESAGSHPGPACYRRGGTRATITDAFVCCGLVGHSELGYQAVTVDADASRQAVGELADRLGRGIEETAEAIIQIAVSGMYSEVSGLVSRYGIDPREYAVLAFGGAGPMLGCFLARELKVREIVVPPSPGTLSALGGLIADLKSDFLKTVYTDLSADRLAFVRDEFATLAERARQWLAQEQGHADEAELVYSAEMRYRGQSYEIDTVLDPAHIEAGDVQAVGQAFHDMHRRLYGHADEQAPVQIVSLRVVIAGNNDKPSFPRHALRPGTPRTERKVRVWLDGAWHEVPLYARTALAAGQQFAGPAIVTQDDCTTVIPADYACRVDEYANLRITEGAAS</sequence>
<comment type="caution">
    <text evidence="4">The sequence shown here is derived from an EMBL/GenBank/DDBJ whole genome shotgun (WGS) entry which is preliminary data.</text>
</comment>
<dbReference type="InterPro" id="IPR045079">
    <property type="entry name" value="Oxoprolinase-like"/>
</dbReference>
<gene>
    <name evidence="4" type="ORF">CAL23_05445</name>
</gene>
<dbReference type="InterPro" id="IPR043129">
    <property type="entry name" value="ATPase_NBD"/>
</dbReference>
<dbReference type="InterPro" id="IPR049517">
    <property type="entry name" value="ACX-like_C"/>
</dbReference>
<dbReference type="Pfam" id="PF01968">
    <property type="entry name" value="Hydantoinase_A"/>
    <property type="match status" value="1"/>
</dbReference>
<evidence type="ECO:0000259" key="2">
    <source>
        <dbReference type="Pfam" id="PF05378"/>
    </source>
</evidence>
<dbReference type="SUPFAM" id="SSF53067">
    <property type="entry name" value="Actin-like ATPase domain"/>
    <property type="match status" value="1"/>
</dbReference>
<dbReference type="InterPro" id="IPR008040">
    <property type="entry name" value="Hydant_A_N"/>
</dbReference>
<reference evidence="4 5" key="1">
    <citation type="submission" date="2017-05" db="EMBL/GenBank/DDBJ databases">
        <title>Complete and WGS of Bordetella genogroups.</title>
        <authorList>
            <person name="Spilker T."/>
            <person name="Lipuma J."/>
        </authorList>
    </citation>
    <scope>NUCLEOTIDE SEQUENCE [LARGE SCALE GENOMIC DNA]</scope>
    <source>
        <strain evidence="4 5">AU3139</strain>
    </source>
</reference>
<proteinExistence type="predicted"/>
<dbReference type="Proteomes" id="UP000216524">
    <property type="component" value="Unassembled WGS sequence"/>
</dbReference>
<evidence type="ECO:0000313" key="5">
    <source>
        <dbReference type="Proteomes" id="UP000216524"/>
    </source>
</evidence>
<name>A0ABX4FJB3_9BORD</name>
<feature type="domain" description="Hydantoinase A/oxoprolinase" evidence="1">
    <location>
        <begin position="203"/>
        <end position="488"/>
    </location>
</feature>
<dbReference type="PANTHER" id="PTHR11365">
    <property type="entry name" value="5-OXOPROLINASE RELATED"/>
    <property type="match status" value="1"/>
</dbReference>
<evidence type="ECO:0000259" key="3">
    <source>
        <dbReference type="Pfam" id="PF19278"/>
    </source>
</evidence>
<dbReference type="InterPro" id="IPR002821">
    <property type="entry name" value="Hydantoinase_A"/>
</dbReference>